<dbReference type="InterPro" id="IPR017871">
    <property type="entry name" value="ABC_transporter-like_CS"/>
</dbReference>
<dbReference type="PANTHER" id="PTHR24221">
    <property type="entry name" value="ATP-BINDING CASSETTE SUB-FAMILY B"/>
    <property type="match status" value="1"/>
</dbReference>
<evidence type="ECO:0000256" key="1">
    <source>
        <dbReference type="ARBA" id="ARBA00004651"/>
    </source>
</evidence>
<comment type="caution">
    <text evidence="10">The sequence shown here is derived from an EMBL/GenBank/DDBJ whole genome shotgun (WGS) entry which is preliminary data.</text>
</comment>
<dbReference type="Pfam" id="PF00005">
    <property type="entry name" value="ABC_tran"/>
    <property type="match status" value="1"/>
</dbReference>
<dbReference type="PROSITE" id="PS50893">
    <property type="entry name" value="ABC_TRANSPORTER_2"/>
    <property type="match status" value="1"/>
</dbReference>
<dbReference type="PROSITE" id="PS50929">
    <property type="entry name" value="ABC_TM1F"/>
    <property type="match status" value="1"/>
</dbReference>
<dbReference type="InterPro" id="IPR003593">
    <property type="entry name" value="AAA+_ATPase"/>
</dbReference>
<feature type="domain" description="ABC transporter" evidence="8">
    <location>
        <begin position="333"/>
        <end position="566"/>
    </location>
</feature>
<evidence type="ECO:0000313" key="11">
    <source>
        <dbReference type="Proteomes" id="UP001589838"/>
    </source>
</evidence>
<dbReference type="SMART" id="SM00382">
    <property type="entry name" value="AAA"/>
    <property type="match status" value="1"/>
</dbReference>
<feature type="transmembrane region" description="Helical" evidence="7">
    <location>
        <begin position="263"/>
        <end position="281"/>
    </location>
</feature>
<dbReference type="Pfam" id="PF00664">
    <property type="entry name" value="ABC_membrane"/>
    <property type="match status" value="1"/>
</dbReference>
<organism evidence="10 11">
    <name type="scientific">Halalkalibacter kiskunsagensis</name>
    <dbReference type="NCBI Taxonomy" id="1548599"/>
    <lineage>
        <taxon>Bacteria</taxon>
        <taxon>Bacillati</taxon>
        <taxon>Bacillota</taxon>
        <taxon>Bacilli</taxon>
        <taxon>Bacillales</taxon>
        <taxon>Bacillaceae</taxon>
        <taxon>Halalkalibacter</taxon>
    </lineage>
</organism>
<reference evidence="10 11" key="1">
    <citation type="submission" date="2024-09" db="EMBL/GenBank/DDBJ databases">
        <authorList>
            <person name="Sun Q."/>
            <person name="Mori K."/>
        </authorList>
    </citation>
    <scope>NUCLEOTIDE SEQUENCE [LARGE SCALE GENOMIC DNA]</scope>
    <source>
        <strain evidence="10 11">NCAIM B.02610</strain>
    </source>
</reference>
<dbReference type="PROSITE" id="PS00211">
    <property type="entry name" value="ABC_TRANSPORTER_1"/>
    <property type="match status" value="1"/>
</dbReference>
<dbReference type="EMBL" id="JBHLUX010000003">
    <property type="protein sequence ID" value="MFC0469217.1"/>
    <property type="molecule type" value="Genomic_DNA"/>
</dbReference>
<feature type="transmembrane region" description="Helical" evidence="7">
    <location>
        <begin position="232"/>
        <end position="257"/>
    </location>
</feature>
<keyword evidence="6 7" id="KW-0472">Membrane</keyword>
<feature type="transmembrane region" description="Helical" evidence="7">
    <location>
        <begin position="15"/>
        <end position="40"/>
    </location>
</feature>
<protein>
    <submittedName>
        <fullName evidence="10">Thiol reductant ABC exporter subunit CydD</fullName>
    </submittedName>
</protein>
<evidence type="ECO:0000256" key="5">
    <source>
        <dbReference type="ARBA" id="ARBA00022989"/>
    </source>
</evidence>
<evidence type="ECO:0000259" key="9">
    <source>
        <dbReference type="PROSITE" id="PS50929"/>
    </source>
</evidence>
<dbReference type="CDD" id="cd18584">
    <property type="entry name" value="ABC_6TM_AarD_CydD"/>
    <property type="match status" value="1"/>
</dbReference>
<evidence type="ECO:0000256" key="2">
    <source>
        <dbReference type="ARBA" id="ARBA00022692"/>
    </source>
</evidence>
<dbReference type="InterPro" id="IPR039421">
    <property type="entry name" value="Type_1_exporter"/>
</dbReference>
<evidence type="ECO:0000256" key="7">
    <source>
        <dbReference type="SAM" id="Phobius"/>
    </source>
</evidence>
<evidence type="ECO:0000259" key="8">
    <source>
        <dbReference type="PROSITE" id="PS50893"/>
    </source>
</evidence>
<proteinExistence type="predicted"/>
<dbReference type="RefSeq" id="WP_335963573.1">
    <property type="nucleotide sequence ID" value="NZ_JAXBLX010000055.1"/>
</dbReference>
<keyword evidence="5 7" id="KW-1133">Transmembrane helix</keyword>
<dbReference type="Gene3D" id="3.40.50.300">
    <property type="entry name" value="P-loop containing nucleotide triphosphate hydrolases"/>
    <property type="match status" value="1"/>
</dbReference>
<keyword evidence="2 7" id="KW-0812">Transmembrane</keyword>
<dbReference type="InterPro" id="IPR011527">
    <property type="entry name" value="ABC1_TM_dom"/>
</dbReference>
<dbReference type="InterPro" id="IPR036640">
    <property type="entry name" value="ABC1_TM_sf"/>
</dbReference>
<dbReference type="NCBIfam" id="TIGR02857">
    <property type="entry name" value="CydD"/>
    <property type="match status" value="1"/>
</dbReference>
<evidence type="ECO:0000256" key="4">
    <source>
        <dbReference type="ARBA" id="ARBA00022840"/>
    </source>
</evidence>
<accession>A0ABV6K8G0</accession>
<keyword evidence="4" id="KW-0067">ATP-binding</keyword>
<name>A0ABV6K8G0_9BACI</name>
<evidence type="ECO:0000313" key="10">
    <source>
        <dbReference type="EMBL" id="MFC0469217.1"/>
    </source>
</evidence>
<dbReference type="InterPro" id="IPR014216">
    <property type="entry name" value="ABC_transptr_CydD"/>
</dbReference>
<keyword evidence="11" id="KW-1185">Reference proteome</keyword>
<feature type="transmembrane region" description="Helical" evidence="7">
    <location>
        <begin position="52"/>
        <end position="70"/>
    </location>
</feature>
<dbReference type="Gene3D" id="1.20.1560.10">
    <property type="entry name" value="ABC transporter type 1, transmembrane domain"/>
    <property type="match status" value="1"/>
</dbReference>
<dbReference type="InterPro" id="IPR027417">
    <property type="entry name" value="P-loop_NTPase"/>
</dbReference>
<keyword evidence="3" id="KW-0547">Nucleotide-binding</keyword>
<dbReference type="Proteomes" id="UP001589838">
    <property type="component" value="Unassembled WGS sequence"/>
</dbReference>
<dbReference type="SUPFAM" id="SSF52540">
    <property type="entry name" value="P-loop containing nucleoside triphosphate hydrolases"/>
    <property type="match status" value="1"/>
</dbReference>
<evidence type="ECO:0000256" key="6">
    <source>
        <dbReference type="ARBA" id="ARBA00023136"/>
    </source>
</evidence>
<evidence type="ECO:0000256" key="3">
    <source>
        <dbReference type="ARBA" id="ARBA00022741"/>
    </source>
</evidence>
<gene>
    <name evidence="10" type="primary">cydD</name>
    <name evidence="10" type="ORF">ACFFHM_01350</name>
</gene>
<dbReference type="SUPFAM" id="SSF90123">
    <property type="entry name" value="ABC transporter transmembrane region"/>
    <property type="match status" value="1"/>
</dbReference>
<feature type="transmembrane region" description="Helical" evidence="7">
    <location>
        <begin position="158"/>
        <end position="178"/>
    </location>
</feature>
<feature type="domain" description="ABC transmembrane type-1" evidence="9">
    <location>
        <begin position="18"/>
        <end position="300"/>
    </location>
</feature>
<dbReference type="PANTHER" id="PTHR24221:SF590">
    <property type="entry name" value="COMPONENT LINKED WITH THE ASSEMBLY OF CYTOCHROME' TRANSPORT TRANSMEMBRANE ATP-BINDING PROTEIN ABC TRANSPORTER CYDD-RELATED"/>
    <property type="match status" value="1"/>
</dbReference>
<sequence length="572" mass="63266">MKSLKKLASEQKGRYYSLFVLAIMLGVLIVLQSYMIVTIVDDLFLAKQTFDQVFPMLLGLMVVLLARVSLSYGNGKIGVAMAANVKAVFRKRLLKSYASQTLSASYKGQLGQKVSVMMDAVDELDSYFSKYVPQRIVSSVVPLIILVVVFSQHLYSGLIILVTAPFIPLFMAIVGGLTQRKSEAQLDSLSAFSGRFLDTLQGLVSLKLYGKSRHYKSVIERSSLDFRDTTMAILKVAFTSSLMLEFISMLSIGLVALELSLRLVVFNEISFFTAFFILLLVPEFFTSLKDLGSAFHAGRSSMGAAVKIEDELKKEDRSASWGANKMPDGPRTIELKNVQFQYDADGFMLKKIQASIKPYSQVAIVGKSGSGKTTLLHVIAGLLPQTSGTILVDGHDRFNYAEHEWFGHISYITQHPYIFAGTIEENIALGVQATKDEIRKAAAKAGIDQMVQSLPNGYATVIGEGGRGLSGGEKQRVALARAFLKHPSVVLFDEPSTGLDLFTEQRLHESMKELSKTSTIITVAHRMQTIKDADHILFLEEGVLLAQGTHEYLKESNPSYRELFSAQREEEK</sequence>
<comment type="subcellular location">
    <subcellularLocation>
        <location evidence="1">Cell membrane</location>
        <topology evidence="1">Multi-pass membrane protein</topology>
    </subcellularLocation>
</comment>
<dbReference type="InterPro" id="IPR003439">
    <property type="entry name" value="ABC_transporter-like_ATP-bd"/>
</dbReference>